<dbReference type="EMBL" id="FLRE01001388">
    <property type="protein sequence ID" value="SBT56444.1"/>
    <property type="molecule type" value="Genomic_DNA"/>
</dbReference>
<evidence type="ECO:0000256" key="1">
    <source>
        <dbReference type="SAM" id="MobiDB-lite"/>
    </source>
</evidence>
<dbReference type="AlphaFoldDB" id="A0A1A9AIL2"/>
<proteinExistence type="predicted"/>
<feature type="region of interest" description="Disordered" evidence="1">
    <location>
        <begin position="247"/>
        <end position="278"/>
    </location>
</feature>
<protein>
    <submittedName>
        <fullName evidence="3">PIR Superfamily Protein</fullName>
    </submittedName>
</protein>
<gene>
    <name evidence="3" type="ORF">POVWA2_073570</name>
</gene>
<evidence type="ECO:0000313" key="3">
    <source>
        <dbReference type="EMBL" id="SBT56444.1"/>
    </source>
</evidence>
<keyword evidence="2" id="KW-0812">Transmembrane</keyword>
<keyword evidence="2" id="KW-1133">Transmembrane helix</keyword>
<dbReference type="InterPro" id="IPR008780">
    <property type="entry name" value="Plasmodium_Vir"/>
</dbReference>
<feature type="compositionally biased region" description="Basic and acidic residues" evidence="1">
    <location>
        <begin position="247"/>
        <end position="257"/>
    </location>
</feature>
<accession>A0A1A9AIL2</accession>
<name>A0A1A9AIL2_PLAOA</name>
<reference evidence="4" key="1">
    <citation type="submission" date="2016-05" db="EMBL/GenBank/DDBJ databases">
        <authorList>
            <person name="Naeem Raeece"/>
        </authorList>
    </citation>
    <scope>NUCLEOTIDE SEQUENCE [LARGE SCALE GENOMIC DNA]</scope>
</reference>
<feature type="transmembrane region" description="Helical" evidence="2">
    <location>
        <begin position="283"/>
        <end position="302"/>
    </location>
</feature>
<evidence type="ECO:0000313" key="4">
    <source>
        <dbReference type="Proteomes" id="UP000078550"/>
    </source>
</evidence>
<evidence type="ECO:0000256" key="2">
    <source>
        <dbReference type="SAM" id="Phobius"/>
    </source>
</evidence>
<organism evidence="3 4">
    <name type="scientific">Plasmodium ovale wallikeri</name>
    <dbReference type="NCBI Taxonomy" id="864142"/>
    <lineage>
        <taxon>Eukaryota</taxon>
        <taxon>Sar</taxon>
        <taxon>Alveolata</taxon>
        <taxon>Apicomplexa</taxon>
        <taxon>Aconoidasida</taxon>
        <taxon>Haemosporida</taxon>
        <taxon>Plasmodiidae</taxon>
        <taxon>Plasmodium</taxon>
        <taxon>Plasmodium (Plasmodium)</taxon>
    </lineage>
</organism>
<keyword evidence="2" id="KW-0472">Membrane</keyword>
<dbReference type="Proteomes" id="UP000078550">
    <property type="component" value="Unassembled WGS sequence"/>
</dbReference>
<dbReference type="Pfam" id="PF05795">
    <property type="entry name" value="Plasmodium_Vir"/>
    <property type="match status" value="1"/>
</dbReference>
<sequence>MSEQDKDPFFKKYEENYPFLLSLPLYTIYSYFYASYMDIYELQSSCEYQINNEIEHASEIRQVCKATQTYFSELPSFIDTHSSVDITKGCEYLGYWIYDKIKHIKGARDNVRNLYGAIDTFKLDHRLKGNCSNIKDFNISEDKFEVKKELFFHSENLFWIEKEYDPTHDTDKSLYEKYLDECSKYYKGIFLNNFCKNDKEYESELRDFKDKFNSTKNYLKDLGIEIALDDLQPPDISKCSLEANSRVEESDSFRVEDPPDPESGQEVSQFSDIGDSGTDPGTIAGTGLGISFVMLLSYLFLYKFRGYQHFIRPLIENKTNTFNNLEDADNEFTQIPEENQMNLDNISYNLNYHSSQDY</sequence>